<dbReference type="InterPro" id="IPR029056">
    <property type="entry name" value="Ribokinase-like"/>
</dbReference>
<dbReference type="PANTHER" id="PTHR10584:SF166">
    <property type="entry name" value="RIBOKINASE"/>
    <property type="match status" value="1"/>
</dbReference>
<accession>A0A1M5I463</accession>
<evidence type="ECO:0000313" key="4">
    <source>
        <dbReference type="EMBL" id="SHG23128.1"/>
    </source>
</evidence>
<evidence type="ECO:0000256" key="2">
    <source>
        <dbReference type="ARBA" id="ARBA00022777"/>
    </source>
</evidence>
<evidence type="ECO:0000259" key="3">
    <source>
        <dbReference type="Pfam" id="PF00294"/>
    </source>
</evidence>
<organism evidence="4 5">
    <name type="scientific">Kaistia soli DSM 19436</name>
    <dbReference type="NCBI Taxonomy" id="1122133"/>
    <lineage>
        <taxon>Bacteria</taxon>
        <taxon>Pseudomonadati</taxon>
        <taxon>Pseudomonadota</taxon>
        <taxon>Alphaproteobacteria</taxon>
        <taxon>Hyphomicrobiales</taxon>
        <taxon>Kaistiaceae</taxon>
        <taxon>Kaistia</taxon>
    </lineage>
</organism>
<keyword evidence="5" id="KW-1185">Reference proteome</keyword>
<dbReference type="GO" id="GO:0016301">
    <property type="term" value="F:kinase activity"/>
    <property type="evidence" value="ECO:0007669"/>
    <property type="project" value="UniProtKB-KW"/>
</dbReference>
<dbReference type="EMBL" id="FQUP01000004">
    <property type="protein sequence ID" value="SHG23128.1"/>
    <property type="molecule type" value="Genomic_DNA"/>
</dbReference>
<dbReference type="AlphaFoldDB" id="A0A1M5I463"/>
<dbReference type="SUPFAM" id="SSF53613">
    <property type="entry name" value="Ribokinase-like"/>
    <property type="match status" value="1"/>
</dbReference>
<sequence length="301" mass="30911">MAASALLFVGDVSLDLTMAVSHVPQPDEKVHADRTVEGPGGVVANAAAAAAASGSAVRLCVRLGNDTASEVLLAGLRAAGLAVEVEHGDSSVYRVVVLIEPHGEKRLMLDPNPTLFPTLEAIERVSLDDVAHVHTALYGPAAPRLVQRCREAGVPWSLDLEPATFKDGFDTIAHLVAGASVVFVNALSARAIGDGFEQILLRTGAKSVVHTMGAEGARYASAAAIFTVAPPSGLAVIDTTGAGDCLAGWFVAGLAAGLPPQENLRRAVVAASLSCGRLGGQMSFPDRTAVLSQLQIVEGVS</sequence>
<gene>
    <name evidence="4" type="ORF">SAMN02745157_3741</name>
</gene>
<keyword evidence="1" id="KW-0808">Transferase</keyword>
<evidence type="ECO:0000313" key="5">
    <source>
        <dbReference type="Proteomes" id="UP000184485"/>
    </source>
</evidence>
<dbReference type="Gene3D" id="3.40.1190.20">
    <property type="match status" value="1"/>
</dbReference>
<dbReference type="PRINTS" id="PR00990">
    <property type="entry name" value="RIBOKINASE"/>
</dbReference>
<dbReference type="GO" id="GO:0006796">
    <property type="term" value="P:phosphate-containing compound metabolic process"/>
    <property type="evidence" value="ECO:0007669"/>
    <property type="project" value="UniProtKB-ARBA"/>
</dbReference>
<dbReference type="RefSeq" id="WP_073055845.1">
    <property type="nucleotide sequence ID" value="NZ_FQUP01000004.1"/>
</dbReference>
<feature type="domain" description="Carbohydrate kinase PfkB" evidence="3">
    <location>
        <begin position="6"/>
        <end position="286"/>
    </location>
</feature>
<dbReference type="Proteomes" id="UP000184485">
    <property type="component" value="Unassembled WGS sequence"/>
</dbReference>
<dbReference type="InterPro" id="IPR011611">
    <property type="entry name" value="PfkB_dom"/>
</dbReference>
<dbReference type="InterPro" id="IPR002139">
    <property type="entry name" value="Ribo/fructo_kinase"/>
</dbReference>
<dbReference type="STRING" id="1122133.SAMN02745157_3741"/>
<proteinExistence type="predicted"/>
<dbReference type="PANTHER" id="PTHR10584">
    <property type="entry name" value="SUGAR KINASE"/>
    <property type="match status" value="1"/>
</dbReference>
<keyword evidence="2 4" id="KW-0418">Kinase</keyword>
<name>A0A1M5I463_9HYPH</name>
<protein>
    <submittedName>
        <fullName evidence="4">Ribokinase</fullName>
    </submittedName>
</protein>
<reference evidence="4 5" key="1">
    <citation type="submission" date="2016-11" db="EMBL/GenBank/DDBJ databases">
        <authorList>
            <person name="Jaros S."/>
            <person name="Januszkiewicz K."/>
            <person name="Wedrychowicz H."/>
        </authorList>
    </citation>
    <scope>NUCLEOTIDE SEQUENCE [LARGE SCALE GENOMIC DNA]</scope>
    <source>
        <strain evidence="4 5">DSM 19436</strain>
    </source>
</reference>
<dbReference type="Pfam" id="PF00294">
    <property type="entry name" value="PfkB"/>
    <property type="match status" value="1"/>
</dbReference>
<evidence type="ECO:0000256" key="1">
    <source>
        <dbReference type="ARBA" id="ARBA00022679"/>
    </source>
</evidence>